<dbReference type="EMBL" id="JACIBS010000005">
    <property type="protein sequence ID" value="MBB3665618.1"/>
    <property type="molecule type" value="Genomic_DNA"/>
</dbReference>
<evidence type="ECO:0008006" key="3">
    <source>
        <dbReference type="Google" id="ProtNLM"/>
    </source>
</evidence>
<keyword evidence="2" id="KW-1185">Reference proteome</keyword>
<accession>A0A839XX11</accession>
<proteinExistence type="predicted"/>
<dbReference type="RefSeq" id="WP_183786823.1">
    <property type="nucleotide sequence ID" value="NZ_JACIBS010000005.1"/>
</dbReference>
<dbReference type="AlphaFoldDB" id="A0A839XX11"/>
<comment type="caution">
    <text evidence="1">The sequence shown here is derived from an EMBL/GenBank/DDBJ whole genome shotgun (WGS) entry which is preliminary data.</text>
</comment>
<evidence type="ECO:0000313" key="2">
    <source>
        <dbReference type="Proteomes" id="UP000564573"/>
    </source>
</evidence>
<sequence length="156" mass="17518">MAIFFFDAADDAGWEPLEVDQDDPNAYWASGGFLRDAPVDARATFEKAIAVSTSVAPGFKWRGRRIRAGFAVPTRHQNMRQLRIVTRGSLQVEYTPQDASTPRAEIVEAGGFWTVEAGQPYRMTAGSDGVSYMECWDGDPSLVETYWYDDPAWVRR</sequence>
<name>A0A839XX11_9PSEU</name>
<dbReference type="Proteomes" id="UP000564573">
    <property type="component" value="Unassembled WGS sequence"/>
</dbReference>
<gene>
    <name evidence="1" type="ORF">FB384_004576</name>
</gene>
<dbReference type="InterPro" id="IPR011051">
    <property type="entry name" value="RmlC_Cupin_sf"/>
</dbReference>
<organism evidence="1 2">
    <name type="scientific">Prauserella sediminis</name>
    <dbReference type="NCBI Taxonomy" id="577680"/>
    <lineage>
        <taxon>Bacteria</taxon>
        <taxon>Bacillati</taxon>
        <taxon>Actinomycetota</taxon>
        <taxon>Actinomycetes</taxon>
        <taxon>Pseudonocardiales</taxon>
        <taxon>Pseudonocardiaceae</taxon>
        <taxon>Prauserella</taxon>
        <taxon>Prauserella salsuginis group</taxon>
    </lineage>
</organism>
<evidence type="ECO:0000313" key="1">
    <source>
        <dbReference type="EMBL" id="MBB3665618.1"/>
    </source>
</evidence>
<reference evidence="1 2" key="1">
    <citation type="submission" date="2020-08" db="EMBL/GenBank/DDBJ databases">
        <title>Sequencing the genomes of 1000 actinobacteria strains.</title>
        <authorList>
            <person name="Klenk H.-P."/>
        </authorList>
    </citation>
    <scope>NUCLEOTIDE SEQUENCE [LARGE SCALE GENOMIC DNA]</scope>
    <source>
        <strain evidence="1 2">DSM 45267</strain>
    </source>
</reference>
<protein>
    <recommendedName>
        <fullName evidence="3">Cupin domain-containing protein</fullName>
    </recommendedName>
</protein>
<dbReference type="SUPFAM" id="SSF51182">
    <property type="entry name" value="RmlC-like cupins"/>
    <property type="match status" value="1"/>
</dbReference>